<proteinExistence type="predicted"/>
<dbReference type="InterPro" id="IPR001633">
    <property type="entry name" value="EAL_dom"/>
</dbReference>
<feature type="domain" description="EAL" evidence="1">
    <location>
        <begin position="326"/>
        <end position="580"/>
    </location>
</feature>
<dbReference type="Gene3D" id="3.30.450.40">
    <property type="match status" value="1"/>
</dbReference>
<dbReference type="SMART" id="SM00052">
    <property type="entry name" value="EAL"/>
    <property type="match status" value="1"/>
</dbReference>
<dbReference type="InterPro" id="IPR050706">
    <property type="entry name" value="Cyclic-di-GMP_PDE-like"/>
</dbReference>
<sequence>MHDETERLRALHQLKLLDTPASEAFDRITRMAAQIFDLPIAAISLTDSDRQWFKSRVGVEHQTLPREGAPCTHVAETNAALVVVDLAEDPSYAASPLAAQGVRFYAGVPLVTPAGHGLGALCVLGYSRRTVTAPEMRALDDLAAMVMVQIELQHALGRIDPVSGLPNRRQLIEDLDDFARDHGGQRRLLVLVDIARDDQLNQGRRVMGSVFVDDLVIESARQLYAALGKQRTAYHVGATQFAFLAPADVDDEVYALHLGSRLKAIMSTARARFVMTSAIGVAPFLAGVTRPNDVLRAAFAAAQDARSDNVAVRLHSTASDAAQARRFSLLHAFEEALGQSDQLRLVYQPRIDLASGQCLGAEALLRWQHPRLGDVPPSEFIPIVEQTSIVRQTTRWVLNTAIAQLAAWGKANVALQLSVNISAANLDEPDFAARVQLTLLRHRVAADRLELEITESAVLGNSAMAQTQLETLAACGVRLAIDDFGTGYSSLAYLQRLPTKVVKIDQSFVRDLADKASDRMLVQSMIGLSHGLGYRVVAEGVETPAAAAILRELGCEEAQGYFFARPMEAMDLAGWIAGNDAAVAGVVRVA</sequence>
<dbReference type="EMBL" id="JBDIMF010000001">
    <property type="protein sequence ID" value="MEN2785219.1"/>
    <property type="molecule type" value="Genomic_DNA"/>
</dbReference>
<dbReference type="SMART" id="SM00065">
    <property type="entry name" value="GAF"/>
    <property type="match status" value="1"/>
</dbReference>
<accession>A0ABU9XN18</accession>
<dbReference type="InterPro" id="IPR029016">
    <property type="entry name" value="GAF-like_dom_sf"/>
</dbReference>
<gene>
    <name evidence="2" type="ORF">ABC969_02155</name>
</gene>
<dbReference type="Pfam" id="PF01590">
    <property type="entry name" value="GAF"/>
    <property type="match status" value="1"/>
</dbReference>
<dbReference type="CDD" id="cd01948">
    <property type="entry name" value="EAL"/>
    <property type="match status" value="1"/>
</dbReference>
<dbReference type="Proteomes" id="UP001404104">
    <property type="component" value="Unassembled WGS sequence"/>
</dbReference>
<evidence type="ECO:0000259" key="1">
    <source>
        <dbReference type="PROSITE" id="PS50883"/>
    </source>
</evidence>
<dbReference type="Pfam" id="PF00563">
    <property type="entry name" value="EAL"/>
    <property type="match status" value="1"/>
</dbReference>
<dbReference type="SUPFAM" id="SSF141868">
    <property type="entry name" value="EAL domain-like"/>
    <property type="match status" value="1"/>
</dbReference>
<reference evidence="2 3" key="1">
    <citation type="submission" date="2024-05" db="EMBL/GenBank/DDBJ databases">
        <authorList>
            <person name="Liu Q."/>
            <person name="Xin Y.-H."/>
        </authorList>
    </citation>
    <scope>NUCLEOTIDE SEQUENCE [LARGE SCALE GENOMIC DNA]</scope>
    <source>
        <strain evidence="2 3">CGMCC 1.15349</strain>
    </source>
</reference>
<comment type="caution">
    <text evidence="2">The sequence shown here is derived from an EMBL/GenBank/DDBJ whole genome shotgun (WGS) entry which is preliminary data.</text>
</comment>
<dbReference type="PANTHER" id="PTHR33121">
    <property type="entry name" value="CYCLIC DI-GMP PHOSPHODIESTERASE PDEF"/>
    <property type="match status" value="1"/>
</dbReference>
<dbReference type="SMART" id="SM00267">
    <property type="entry name" value="GGDEF"/>
    <property type="match status" value="1"/>
</dbReference>
<dbReference type="Gene3D" id="3.20.20.450">
    <property type="entry name" value="EAL domain"/>
    <property type="match status" value="1"/>
</dbReference>
<dbReference type="InterPro" id="IPR000160">
    <property type="entry name" value="GGDEF_dom"/>
</dbReference>
<dbReference type="RefSeq" id="WP_345862643.1">
    <property type="nucleotide sequence ID" value="NZ_JBDIMF010000001.1"/>
</dbReference>
<dbReference type="SUPFAM" id="SSF55073">
    <property type="entry name" value="Nucleotide cyclase"/>
    <property type="match status" value="1"/>
</dbReference>
<keyword evidence="3" id="KW-1185">Reference proteome</keyword>
<organism evidence="2 3">
    <name type="scientific">Sphingomonas qilianensis</name>
    <dbReference type="NCBI Taxonomy" id="1736690"/>
    <lineage>
        <taxon>Bacteria</taxon>
        <taxon>Pseudomonadati</taxon>
        <taxon>Pseudomonadota</taxon>
        <taxon>Alphaproteobacteria</taxon>
        <taxon>Sphingomonadales</taxon>
        <taxon>Sphingomonadaceae</taxon>
        <taxon>Sphingomonas</taxon>
    </lineage>
</organism>
<dbReference type="InterPro" id="IPR043128">
    <property type="entry name" value="Rev_trsase/Diguanyl_cyclase"/>
</dbReference>
<dbReference type="InterPro" id="IPR029787">
    <property type="entry name" value="Nucleotide_cyclase"/>
</dbReference>
<evidence type="ECO:0000313" key="2">
    <source>
        <dbReference type="EMBL" id="MEN2785219.1"/>
    </source>
</evidence>
<dbReference type="InterPro" id="IPR003018">
    <property type="entry name" value="GAF"/>
</dbReference>
<name>A0ABU9XN18_9SPHN</name>
<dbReference type="PANTHER" id="PTHR33121:SF19">
    <property type="entry name" value="CYCLIC DI-GMP PHOSPHODIESTERASE PA2567"/>
    <property type="match status" value="1"/>
</dbReference>
<dbReference type="InterPro" id="IPR035919">
    <property type="entry name" value="EAL_sf"/>
</dbReference>
<dbReference type="Gene3D" id="3.30.70.270">
    <property type="match status" value="1"/>
</dbReference>
<dbReference type="SUPFAM" id="SSF55781">
    <property type="entry name" value="GAF domain-like"/>
    <property type="match status" value="1"/>
</dbReference>
<protein>
    <submittedName>
        <fullName evidence="2">EAL domain-containing protein</fullName>
    </submittedName>
</protein>
<dbReference type="PROSITE" id="PS50883">
    <property type="entry name" value="EAL"/>
    <property type="match status" value="1"/>
</dbReference>
<evidence type="ECO:0000313" key="3">
    <source>
        <dbReference type="Proteomes" id="UP001404104"/>
    </source>
</evidence>
<dbReference type="Pfam" id="PF00990">
    <property type="entry name" value="GGDEF"/>
    <property type="match status" value="1"/>
</dbReference>